<dbReference type="InterPro" id="IPR043128">
    <property type="entry name" value="Rev_trsase/Diguanyl_cyclase"/>
</dbReference>
<accession>A0ABY9TKJ4</accession>
<dbReference type="SMART" id="SM00062">
    <property type="entry name" value="PBPb"/>
    <property type="match status" value="1"/>
</dbReference>
<keyword evidence="6" id="KW-0548">Nucleotidyltransferase</keyword>
<dbReference type="NCBIfam" id="TIGR00254">
    <property type="entry name" value="GGDEF"/>
    <property type="match status" value="1"/>
</dbReference>
<dbReference type="RefSeq" id="WP_348388506.1">
    <property type="nucleotide sequence ID" value="NZ_CP134146.1"/>
</dbReference>
<evidence type="ECO:0000259" key="5">
    <source>
        <dbReference type="PROSITE" id="PS50887"/>
    </source>
</evidence>
<name>A0ABY9TKJ4_9GAMM</name>
<dbReference type="Gene3D" id="3.30.70.270">
    <property type="match status" value="1"/>
</dbReference>
<feature type="domain" description="GGDEF" evidence="5">
    <location>
        <begin position="318"/>
        <end position="447"/>
    </location>
</feature>
<dbReference type="Pfam" id="PF00497">
    <property type="entry name" value="SBP_bac_3"/>
    <property type="match status" value="1"/>
</dbReference>
<dbReference type="Proteomes" id="UP001248581">
    <property type="component" value="Chromosome"/>
</dbReference>
<dbReference type="CDD" id="cd01007">
    <property type="entry name" value="PBP2_BvgS_HisK_like"/>
    <property type="match status" value="1"/>
</dbReference>
<evidence type="ECO:0000313" key="7">
    <source>
        <dbReference type="Proteomes" id="UP001248581"/>
    </source>
</evidence>
<keyword evidence="4" id="KW-0732">Signal</keyword>
<dbReference type="PANTHER" id="PTHR45138:SF9">
    <property type="entry name" value="DIGUANYLATE CYCLASE DGCM-RELATED"/>
    <property type="match status" value="1"/>
</dbReference>
<evidence type="ECO:0000313" key="6">
    <source>
        <dbReference type="EMBL" id="WNC69363.1"/>
    </source>
</evidence>
<sequence>MKLNLPQILLILSVLFSAKVFAENKQMDFYFSPNWSPLNWTDEQGKLQGINIDFANLISTKVGYKANISKVPYWPQVLENIESANGDLTLGGTAHDDWEKQFLLSKPYVSFPLAIASRNQSQFFADISFLAGKKVAVGATYTVRHILETDYQDVIIVPVATTYQGLDLLEQGQVDAVLDILPVLMQRLRDKSYKNIDIGGVFSEKLELLALINKDKPEVLQVVNQAIDNITVAEKKAILDIWLHNKLQVEHDDQIVHLIVLILLLLLIGLFVRQSKLKKKHRALSSAYIRDTLTNTYSRGYAQELLSRCFADAKRNNIIASVVMFDIDYFKNINDSYNHAIGDKILIEFSQLIEKNIETNDSFGRWGGEEFILICPNTSSHQAVVLSEKLRSLVENHTFSNDIRISFSAGVVQLDAGLTIKLALDMADNALYQSKRNGRNQVTLASEAVTGIS</sequence>
<dbReference type="SMART" id="SM00267">
    <property type="entry name" value="GGDEF"/>
    <property type="match status" value="1"/>
</dbReference>
<dbReference type="InterPro" id="IPR050469">
    <property type="entry name" value="Diguanylate_Cyclase"/>
</dbReference>
<dbReference type="InterPro" id="IPR000160">
    <property type="entry name" value="GGDEF_dom"/>
</dbReference>
<dbReference type="Gene3D" id="3.40.190.10">
    <property type="entry name" value="Periplasmic binding protein-like II"/>
    <property type="match status" value="2"/>
</dbReference>
<evidence type="ECO:0000256" key="1">
    <source>
        <dbReference type="ARBA" id="ARBA00012528"/>
    </source>
</evidence>
<reference evidence="7" key="1">
    <citation type="submission" date="2023-09" db="EMBL/GenBank/DDBJ databases">
        <authorList>
            <person name="Li S."/>
            <person name="Li X."/>
            <person name="Zhang C."/>
            <person name="Zhao Z."/>
        </authorList>
    </citation>
    <scope>NUCLEOTIDE SEQUENCE [LARGE SCALE GENOMIC DNA]</scope>
    <source>
        <strain evidence="7">SQ345</strain>
    </source>
</reference>
<dbReference type="EMBL" id="CP134146">
    <property type="protein sequence ID" value="WNC69363.1"/>
    <property type="molecule type" value="Genomic_DNA"/>
</dbReference>
<feature type="chain" id="PRO_5045112285" description="diguanylate cyclase" evidence="4">
    <location>
        <begin position="23"/>
        <end position="453"/>
    </location>
</feature>
<dbReference type="InterPro" id="IPR001638">
    <property type="entry name" value="Solute-binding_3/MltF_N"/>
</dbReference>
<comment type="catalytic activity">
    <reaction evidence="2">
        <text>2 GTP = 3',3'-c-di-GMP + 2 diphosphate</text>
        <dbReference type="Rhea" id="RHEA:24898"/>
        <dbReference type="ChEBI" id="CHEBI:33019"/>
        <dbReference type="ChEBI" id="CHEBI:37565"/>
        <dbReference type="ChEBI" id="CHEBI:58805"/>
        <dbReference type="EC" id="2.7.7.65"/>
    </reaction>
</comment>
<keyword evidence="3" id="KW-0472">Membrane</keyword>
<organism evidence="6 7">
    <name type="scientific">Thalassotalea nanhaiensis</name>
    <dbReference type="NCBI Taxonomy" id="3065648"/>
    <lineage>
        <taxon>Bacteria</taxon>
        <taxon>Pseudomonadati</taxon>
        <taxon>Pseudomonadota</taxon>
        <taxon>Gammaproteobacteria</taxon>
        <taxon>Alteromonadales</taxon>
        <taxon>Colwelliaceae</taxon>
        <taxon>Thalassotalea</taxon>
    </lineage>
</organism>
<dbReference type="Pfam" id="PF00990">
    <property type="entry name" value="GGDEF"/>
    <property type="match status" value="1"/>
</dbReference>
<dbReference type="GO" id="GO:0052621">
    <property type="term" value="F:diguanylate cyclase activity"/>
    <property type="evidence" value="ECO:0007669"/>
    <property type="project" value="UniProtKB-EC"/>
</dbReference>
<keyword evidence="7" id="KW-1185">Reference proteome</keyword>
<dbReference type="EC" id="2.7.7.65" evidence="1"/>
<keyword evidence="3" id="KW-1133">Transmembrane helix</keyword>
<dbReference type="PANTHER" id="PTHR45138">
    <property type="entry name" value="REGULATORY COMPONENTS OF SENSORY TRANSDUCTION SYSTEM"/>
    <property type="match status" value="1"/>
</dbReference>
<evidence type="ECO:0000256" key="2">
    <source>
        <dbReference type="ARBA" id="ARBA00034247"/>
    </source>
</evidence>
<protein>
    <recommendedName>
        <fullName evidence="1">diguanylate cyclase</fullName>
        <ecNumber evidence="1">2.7.7.65</ecNumber>
    </recommendedName>
</protein>
<dbReference type="PROSITE" id="PS50887">
    <property type="entry name" value="GGDEF"/>
    <property type="match status" value="1"/>
</dbReference>
<dbReference type="CDD" id="cd01949">
    <property type="entry name" value="GGDEF"/>
    <property type="match status" value="1"/>
</dbReference>
<evidence type="ECO:0000256" key="4">
    <source>
        <dbReference type="SAM" id="SignalP"/>
    </source>
</evidence>
<keyword evidence="3" id="KW-0812">Transmembrane</keyword>
<gene>
    <name evidence="6" type="ORF">RI845_04225</name>
</gene>
<dbReference type="SUPFAM" id="SSF55073">
    <property type="entry name" value="Nucleotide cyclase"/>
    <property type="match status" value="1"/>
</dbReference>
<feature type="signal peptide" evidence="4">
    <location>
        <begin position="1"/>
        <end position="22"/>
    </location>
</feature>
<feature type="transmembrane region" description="Helical" evidence="3">
    <location>
        <begin position="255"/>
        <end position="272"/>
    </location>
</feature>
<dbReference type="InterPro" id="IPR029787">
    <property type="entry name" value="Nucleotide_cyclase"/>
</dbReference>
<evidence type="ECO:0000256" key="3">
    <source>
        <dbReference type="SAM" id="Phobius"/>
    </source>
</evidence>
<proteinExistence type="predicted"/>
<keyword evidence="6" id="KW-0808">Transferase</keyword>
<dbReference type="SUPFAM" id="SSF53850">
    <property type="entry name" value="Periplasmic binding protein-like II"/>
    <property type="match status" value="1"/>
</dbReference>